<dbReference type="Gene3D" id="3.40.50.720">
    <property type="entry name" value="NAD(P)-binding Rossmann-like Domain"/>
    <property type="match status" value="1"/>
</dbReference>
<dbReference type="SUPFAM" id="SSF51735">
    <property type="entry name" value="NAD(P)-binding Rossmann-fold domains"/>
    <property type="match status" value="1"/>
</dbReference>
<dbReference type="RefSeq" id="WP_272649988.1">
    <property type="nucleotide sequence ID" value="NZ_JAZDDG010000001.1"/>
</dbReference>
<evidence type="ECO:0000259" key="1">
    <source>
        <dbReference type="Pfam" id="PF13460"/>
    </source>
</evidence>
<dbReference type="GO" id="GO:0033711">
    <property type="term" value="F:4-phosphoerythronate dehydrogenase activity"/>
    <property type="evidence" value="ECO:0007669"/>
    <property type="project" value="UniProtKB-EC"/>
</dbReference>
<sequence length="267" mass="29642">MIGVLGCGWLGLPLAKKLLDLGYKVKGTTTSTNKIENLKKSGIDPYLIQVTDTKIEGSIAQFLESVDIIIINIPPRLRGKGPKENYVRKVVLLIKELEKAQVPKVIFISSTSVYSDEQGEVNEDTVPLPASESGKQLLESEKQVRDSSEFESAIIRFGGLIGPNRHPVTMLSGRTNLSGGNAPTNLIHLDDCIGIITTIIEKNGWGELINGVYPEHPIKSEYYAQMALKKNIQPPEYQENDSDNHKKITICNTFLTKYYRFLTSILP</sequence>
<reference evidence="2 3" key="1">
    <citation type="submission" date="2024-01" db="EMBL/GenBank/DDBJ databases">
        <title>Maribacter spp. originated from different algae showed divergent polysaccharides utilization ability.</title>
        <authorList>
            <person name="Wang H."/>
            <person name="Wu Y."/>
        </authorList>
    </citation>
    <scope>NUCLEOTIDE SEQUENCE [LARGE SCALE GENOMIC DNA]</scope>
    <source>
        <strain evidence="2 3">PR1</strain>
    </source>
</reference>
<feature type="domain" description="NAD(P)-binding" evidence="1">
    <location>
        <begin position="8"/>
        <end position="180"/>
    </location>
</feature>
<name>A0ABU7IQ89_9FLAO</name>
<dbReference type="InterPro" id="IPR016040">
    <property type="entry name" value="NAD(P)-bd_dom"/>
</dbReference>
<dbReference type="CDD" id="cd05266">
    <property type="entry name" value="SDR_a4"/>
    <property type="match status" value="1"/>
</dbReference>
<dbReference type="EMBL" id="JAZDDG010000001">
    <property type="protein sequence ID" value="MEE1975060.1"/>
    <property type="molecule type" value="Genomic_DNA"/>
</dbReference>
<dbReference type="InterPro" id="IPR036291">
    <property type="entry name" value="NAD(P)-bd_dom_sf"/>
</dbReference>
<keyword evidence="2" id="KW-0560">Oxidoreductase</keyword>
<gene>
    <name evidence="2" type="ORF">V1I91_03200</name>
</gene>
<dbReference type="EC" id="1.1.1.290" evidence="2"/>
<organism evidence="2 3">
    <name type="scientific">Maribacter cobaltidurans</name>
    <dbReference type="NCBI Taxonomy" id="1178778"/>
    <lineage>
        <taxon>Bacteria</taxon>
        <taxon>Pseudomonadati</taxon>
        <taxon>Bacteroidota</taxon>
        <taxon>Flavobacteriia</taxon>
        <taxon>Flavobacteriales</taxon>
        <taxon>Flavobacteriaceae</taxon>
        <taxon>Maribacter</taxon>
    </lineage>
</organism>
<dbReference type="InterPro" id="IPR051783">
    <property type="entry name" value="NAD(P)-dependent_oxidoreduct"/>
</dbReference>
<comment type="caution">
    <text evidence="2">The sequence shown here is derived from an EMBL/GenBank/DDBJ whole genome shotgun (WGS) entry which is preliminary data.</text>
</comment>
<protein>
    <submittedName>
        <fullName evidence="2">SDR family oxidoreductase</fullName>
        <ecNumber evidence="2">1.1.1.290</ecNumber>
    </submittedName>
</protein>
<evidence type="ECO:0000313" key="2">
    <source>
        <dbReference type="EMBL" id="MEE1975060.1"/>
    </source>
</evidence>
<proteinExistence type="predicted"/>
<dbReference type="PANTHER" id="PTHR48079">
    <property type="entry name" value="PROTEIN YEEZ"/>
    <property type="match status" value="1"/>
</dbReference>
<dbReference type="Proteomes" id="UP001356308">
    <property type="component" value="Unassembled WGS sequence"/>
</dbReference>
<evidence type="ECO:0000313" key="3">
    <source>
        <dbReference type="Proteomes" id="UP001356308"/>
    </source>
</evidence>
<dbReference type="PANTHER" id="PTHR48079:SF6">
    <property type="entry name" value="NAD(P)-BINDING DOMAIN-CONTAINING PROTEIN-RELATED"/>
    <property type="match status" value="1"/>
</dbReference>
<accession>A0ABU7IQ89</accession>
<dbReference type="Pfam" id="PF13460">
    <property type="entry name" value="NAD_binding_10"/>
    <property type="match status" value="1"/>
</dbReference>
<keyword evidence="3" id="KW-1185">Reference proteome</keyword>